<evidence type="ECO:0000256" key="4">
    <source>
        <dbReference type="ARBA" id="ARBA00022701"/>
    </source>
</evidence>
<dbReference type="Proteomes" id="UP000326759">
    <property type="component" value="Unassembled WGS sequence"/>
</dbReference>
<keyword evidence="7" id="KW-0243">Dynein</keyword>
<dbReference type="InterPro" id="IPR013602">
    <property type="entry name" value="Dynein_heavy_linker"/>
</dbReference>
<feature type="compositionally biased region" description="Basic residues" evidence="13">
    <location>
        <begin position="33"/>
        <end position="42"/>
    </location>
</feature>
<feature type="compositionally biased region" description="Polar residues" evidence="13">
    <location>
        <begin position="64"/>
        <end position="75"/>
    </location>
</feature>
<dbReference type="InterPro" id="IPR042222">
    <property type="entry name" value="Dynein_2_N"/>
</dbReference>
<evidence type="ECO:0000256" key="3">
    <source>
        <dbReference type="ARBA" id="ARBA00022490"/>
    </source>
</evidence>
<dbReference type="InterPro" id="IPR024317">
    <property type="entry name" value="Dynein_heavy_chain_D4_dom"/>
</dbReference>
<comment type="caution">
    <text evidence="15">The sequence shown here is derived from an EMBL/GenBank/DDBJ whole genome shotgun (WGS) entry which is preliminary data.</text>
</comment>
<keyword evidence="11" id="KW-0206">Cytoskeleton</keyword>
<dbReference type="GO" id="GO:0005524">
    <property type="term" value="F:ATP binding"/>
    <property type="evidence" value="ECO:0007669"/>
    <property type="project" value="UniProtKB-KW"/>
</dbReference>
<dbReference type="InterPro" id="IPR035699">
    <property type="entry name" value="AAA_6"/>
</dbReference>
<dbReference type="PANTHER" id="PTHR45703:SF1">
    <property type="entry name" value="DYNEINS HEAVY CHAIN"/>
    <property type="match status" value="1"/>
</dbReference>
<feature type="compositionally biased region" description="Basic and acidic residues" evidence="13">
    <location>
        <begin position="150"/>
        <end position="164"/>
    </location>
</feature>
<evidence type="ECO:0000256" key="5">
    <source>
        <dbReference type="ARBA" id="ARBA00022741"/>
    </source>
</evidence>
<dbReference type="GO" id="GO:0007018">
    <property type="term" value="P:microtubule-based movement"/>
    <property type="evidence" value="ECO:0007669"/>
    <property type="project" value="InterPro"/>
</dbReference>
<dbReference type="Pfam" id="PF12780">
    <property type="entry name" value="AAA_8"/>
    <property type="match status" value="1"/>
</dbReference>
<dbReference type="Gene3D" id="1.10.287.2620">
    <property type="match status" value="1"/>
</dbReference>
<comment type="subcellular location">
    <subcellularLocation>
        <location evidence="1">Cytoplasm</location>
        <location evidence="1">Cytoskeleton</location>
        <location evidence="1">Cilium axoneme</location>
    </subcellularLocation>
</comment>
<feature type="domain" description="AAA+ ATPase" evidence="14">
    <location>
        <begin position="1283"/>
        <end position="1437"/>
    </location>
</feature>
<evidence type="ECO:0000256" key="11">
    <source>
        <dbReference type="ARBA" id="ARBA00023212"/>
    </source>
</evidence>
<evidence type="ECO:0000259" key="14">
    <source>
        <dbReference type="SMART" id="SM00382"/>
    </source>
</evidence>
<feature type="compositionally biased region" description="Basic and acidic residues" evidence="13">
    <location>
        <begin position="266"/>
        <end position="275"/>
    </location>
</feature>
<organism evidence="15 16">
    <name type="scientific">Armadillidium nasatum</name>
    <dbReference type="NCBI Taxonomy" id="96803"/>
    <lineage>
        <taxon>Eukaryota</taxon>
        <taxon>Metazoa</taxon>
        <taxon>Ecdysozoa</taxon>
        <taxon>Arthropoda</taxon>
        <taxon>Crustacea</taxon>
        <taxon>Multicrustacea</taxon>
        <taxon>Malacostraca</taxon>
        <taxon>Eumalacostraca</taxon>
        <taxon>Peracarida</taxon>
        <taxon>Isopoda</taxon>
        <taxon>Oniscidea</taxon>
        <taxon>Crinocheta</taxon>
        <taxon>Armadillidiidae</taxon>
        <taxon>Armadillidium</taxon>
    </lineage>
</organism>
<feature type="region of interest" description="Disordered" evidence="13">
    <location>
        <begin position="224"/>
        <end position="255"/>
    </location>
</feature>
<evidence type="ECO:0000256" key="9">
    <source>
        <dbReference type="ARBA" id="ARBA00023069"/>
    </source>
</evidence>
<dbReference type="SMART" id="SM00382">
    <property type="entry name" value="AAA"/>
    <property type="match status" value="2"/>
</dbReference>
<dbReference type="InterPro" id="IPR041589">
    <property type="entry name" value="DNAH3_AAA_lid_1"/>
</dbReference>
<dbReference type="Pfam" id="PF17857">
    <property type="entry name" value="AAA_lid_1"/>
    <property type="match status" value="1"/>
</dbReference>
<name>A0A5N5TEB0_9CRUS</name>
<keyword evidence="4" id="KW-0493">Microtubule</keyword>
<dbReference type="InterPro" id="IPR026983">
    <property type="entry name" value="DHC"/>
</dbReference>
<dbReference type="GO" id="GO:0005930">
    <property type="term" value="C:axoneme"/>
    <property type="evidence" value="ECO:0007669"/>
    <property type="project" value="UniProtKB-SubCell"/>
</dbReference>
<dbReference type="Pfam" id="PF12774">
    <property type="entry name" value="AAA_6"/>
    <property type="match status" value="2"/>
</dbReference>
<feature type="compositionally biased region" description="Polar residues" evidence="13">
    <location>
        <begin position="1"/>
        <end position="16"/>
    </location>
</feature>
<dbReference type="Gene3D" id="1.20.140.100">
    <property type="entry name" value="Dynein heavy chain, N-terminal domain 2"/>
    <property type="match status" value="2"/>
</dbReference>
<dbReference type="Pfam" id="PF17852">
    <property type="entry name" value="Dynein_AAA_lid"/>
    <property type="match status" value="1"/>
</dbReference>
<dbReference type="SUPFAM" id="SSF52540">
    <property type="entry name" value="P-loop containing nucleoside triphosphate hydrolases"/>
    <property type="match status" value="4"/>
</dbReference>
<dbReference type="Gene3D" id="3.20.180.20">
    <property type="entry name" value="Dynein heavy chain, N-terminal domain 2"/>
    <property type="match status" value="1"/>
</dbReference>
<accession>A0A5N5TEB0</accession>
<dbReference type="InterPro" id="IPR042228">
    <property type="entry name" value="Dynein_linker_3"/>
</dbReference>
<feature type="region of interest" description="Disordered" evidence="13">
    <location>
        <begin position="266"/>
        <end position="285"/>
    </location>
</feature>
<sequence length="2124" mass="242206">MSSSKLPKLGHSSSKATNEDDHGLKRISLSTSAKKKEKKRKLSNQPMSSVKVSKHDSSSKVNSNTEDSLTTQMEFSTLKREKSETSNCRENPPYLLISFEDPIVKEVKKHQNDRNKVGTTSPTHVVNRFHQSSKPKSASAAPTKLLKARPISEEGRLTKAEDEKKRKKQNLYILSELGLSTARDKHSWQPYFRFQGEMGVSRKVKSKVGNKSLEIKCKEEKVEGSPFPRDVKDKNLESNEIETLPTDSNKKSNSTLELLRRVKRHQEQLKQERRRQITGSSKLRNDSNVGEKVALGPTKLVLRKHLYLQNPCILAALQLWNKDYMSLRIVDFESVLKNKEPVELEELIERAEESLSKSLETLNQWFKRAQTIFYKGFQGGQMPGFHQPTRLASFCHAAVTIMTHNLQQLCILSLCSYTAQVCSSSPVLKDLLSQAIWSLVDKTDFQKKKHVEKVESKDAFESAEKASNYSTSTMPNEEDIAPTFPSVESFKMEKKMKLKLHLLLAGKKIVFEPTFAEIEHHLLTLVDKILELCLSLPRLETKLFAEWEGRLGNMQAEEEVSNFLTEPHAFEEYIQIIAKYAHLKSDILTSSEQHITEMALSTPGDTLELMKHKIYMQKVMQDQMPTLQERVYILHGQLQFSDKLAPFLKLYEVGVEWQDRLDEWLHSQIGTHDPDTISQDVAATWRTVYKLEKVFAEVPAAKDVVIAVRQRIEQFREHLPLVQTLGNPGLKERHWEKISEIVGYPLRSDANTNLQRLIDSNLEDYLPKFETVSEAASKEHVFEKNLEKMKAAWQEMDLVLKAHRETETYILTGVEDIQLLLDDHLVKTQSMRSSPFIKPIEDEVCVVQNTRVLTILEIDKILERLKKASELLELIQRGLNEYLEKKRLYFARFFFLSNEELLEILSETKDPSRRKCFEGVSALDFGDDLDVVAVRSSEGEVITLSEVISTSSARGQVEKWLVQLEAEVKGSIKRVVNACMEDYAKKPREQWVLEWPGQAILCVSQTFWTSEVSKAMRDVLKDELILKKITSEDSFTWLAQLRYYWQEGNLKVRMINAELDYGYEYLGNTGRLVITSLTDRCYRTLTQALNLHLGGAPEGPAGTGKTETSKDLAKAVAKQCVVFNCSDGLDYISLAKFFKVKLDPTCAIFITMNPTYAGRSELPDNLKALFRSVAMMVPDYGLIAEISLYSYGFVAARILAKKIVATYRLCSEQLSSQPHYDYGTEIKSNINGIITDLFKDVILPEPDYTFLMKALKEACSETGLRANAYFLSKIQQLYETMRVRHGFMLIGNPISGKTAALRTLARALGLMKERGEGEQKVQMTVINPKSISPGQLYGQFDPISHEWSDGVLAVTFRKYAVSSSPDRKWIILDGPVDAVWIENINSVLDDNKKLCLNSGEIISLSNSTSIIFEVNHLENASPATVSRCGMVYLEPMELGWKPLVETWLSKLPKTLTNQHKAVLTALFHRFIPPLLTFVRRNLIWLKLERTDYYVQKEVSPTTDLNLVKSLMNIFDCFAGEFSDPAYTKHYPETDIRAHLESIFLFSAIWSLGGPLDEPERKQFDVLLRQLFNGNPDDGLMKLYGLPGIPPPPFEYQLPFPDDETVFDYKFVKEGRGYWQKWSEDLANAASIPRDILPHQIMVPTVNTVRVAALLNLLVAKKGAPVLLVGPPATGKSTYIMNFLQKLPQDAFKPLTLSFSAQTSASNVQDLVMGGLDKRKKGKTTLKGVYGPPIGKKCIMFIDDLNLPQPDEFGSYPPLELIRQLVDYSIWYHISKEVLPIHLEDMQLICAMSLRDSGKINLTPRLLRHFNIIALNDFDNTMISSIYSKILLWHLDTRGFSKMFDPCIKEIVDGTLDIYRSSSLSLRPTPTRAHYIFNLRDYSRVIQGVLLSVPETMSEITCMKKLWVHEIIRVFYDRLVDSNDREWLLKKISEVCSKHLHVDFNELMANLDEDGDGTVNDLENLREVVESFLQEFNNMSKKPMNLVMFKFALEHLCRISRVLRQPRGHALLVGVGGSGRHSLTRLAAHIADYELFEMTRTYGLNEWREDLKALMRKAGIGEQPVIFLFGDTQIKYEVFLEDVASLASTGEVAGLFPTDEKHTICDKMRNIDRQRDKSKQVENYY</sequence>
<dbReference type="Gene3D" id="1.10.472.130">
    <property type="match status" value="1"/>
</dbReference>
<reference evidence="15 16" key="1">
    <citation type="journal article" date="2019" name="PLoS Biol.">
        <title>Sex chromosomes control vertical transmission of feminizing Wolbachia symbionts in an isopod.</title>
        <authorList>
            <person name="Becking T."/>
            <person name="Chebbi M.A."/>
            <person name="Giraud I."/>
            <person name="Moumen B."/>
            <person name="Laverre T."/>
            <person name="Caubet Y."/>
            <person name="Peccoud J."/>
            <person name="Gilbert C."/>
            <person name="Cordaux R."/>
        </authorList>
    </citation>
    <scope>NUCLEOTIDE SEQUENCE [LARGE SCALE GENOMIC DNA]</scope>
    <source>
        <strain evidence="15">ANa2</strain>
        <tissue evidence="15">Whole body excluding digestive tract and cuticle</tissue>
    </source>
</reference>
<dbReference type="FunFam" id="3.40.50.300:FF:001328">
    <property type="entry name" value="Dynein heavy chain 6, axonemal"/>
    <property type="match status" value="1"/>
</dbReference>
<keyword evidence="5" id="KW-0547">Nucleotide-binding</keyword>
<dbReference type="GO" id="GO:0045505">
    <property type="term" value="F:dynein intermediate chain binding"/>
    <property type="evidence" value="ECO:0007669"/>
    <property type="project" value="InterPro"/>
</dbReference>
<dbReference type="PANTHER" id="PTHR45703">
    <property type="entry name" value="DYNEIN HEAVY CHAIN"/>
    <property type="match status" value="1"/>
</dbReference>
<dbReference type="Gene3D" id="1.20.58.1120">
    <property type="match status" value="2"/>
</dbReference>
<keyword evidence="6" id="KW-0067">ATP-binding</keyword>
<dbReference type="Gene3D" id="1.20.920.30">
    <property type="match status" value="1"/>
</dbReference>
<evidence type="ECO:0000256" key="2">
    <source>
        <dbReference type="ARBA" id="ARBA00008887"/>
    </source>
</evidence>
<proteinExistence type="inferred from homology"/>
<dbReference type="InterPro" id="IPR027417">
    <property type="entry name" value="P-loop_NTPase"/>
</dbReference>
<dbReference type="Gene3D" id="3.40.50.300">
    <property type="entry name" value="P-loop containing nucleotide triphosphate hydrolases"/>
    <property type="match status" value="4"/>
</dbReference>
<evidence type="ECO:0000313" key="16">
    <source>
        <dbReference type="Proteomes" id="UP000326759"/>
    </source>
</evidence>
<keyword evidence="16" id="KW-1185">Reference proteome</keyword>
<dbReference type="FunFam" id="1.10.287.2620:FF:000002">
    <property type="entry name" value="Dynein heavy chain 2, axonemal"/>
    <property type="match status" value="1"/>
</dbReference>
<dbReference type="FunFam" id="1.20.920.30:FF:000002">
    <property type="entry name" value="Dynein axonemal heavy chain 3"/>
    <property type="match status" value="1"/>
</dbReference>
<feature type="region of interest" description="Disordered" evidence="13">
    <location>
        <begin position="1"/>
        <end position="93"/>
    </location>
</feature>
<dbReference type="Pfam" id="PF08393">
    <property type="entry name" value="DHC_N2"/>
    <property type="match status" value="2"/>
</dbReference>
<feature type="compositionally biased region" description="Basic and acidic residues" evidence="13">
    <location>
        <begin position="224"/>
        <end position="237"/>
    </location>
</feature>
<keyword evidence="8" id="KW-0175">Coiled coil</keyword>
<evidence type="ECO:0000256" key="6">
    <source>
        <dbReference type="ARBA" id="ARBA00022840"/>
    </source>
</evidence>
<dbReference type="OrthoDB" id="447173at2759"/>
<evidence type="ECO:0000313" key="15">
    <source>
        <dbReference type="EMBL" id="KAB7504872.1"/>
    </source>
</evidence>
<dbReference type="EMBL" id="SEYY01002164">
    <property type="protein sequence ID" value="KAB7504872.1"/>
    <property type="molecule type" value="Genomic_DNA"/>
</dbReference>
<evidence type="ECO:0000256" key="7">
    <source>
        <dbReference type="ARBA" id="ARBA00023017"/>
    </source>
</evidence>
<dbReference type="InterPro" id="IPR003593">
    <property type="entry name" value="AAA+_ATPase"/>
</dbReference>
<keyword evidence="10" id="KW-0505">Motor protein</keyword>
<keyword evidence="9" id="KW-0969">Cilium</keyword>
<dbReference type="GO" id="GO:0005874">
    <property type="term" value="C:microtubule"/>
    <property type="evidence" value="ECO:0007669"/>
    <property type="project" value="UniProtKB-KW"/>
</dbReference>
<evidence type="ECO:0000256" key="13">
    <source>
        <dbReference type="SAM" id="MobiDB-lite"/>
    </source>
</evidence>
<dbReference type="GO" id="GO:0030286">
    <property type="term" value="C:dynein complex"/>
    <property type="evidence" value="ECO:0007669"/>
    <property type="project" value="UniProtKB-KW"/>
</dbReference>
<protein>
    <submittedName>
        <fullName evidence="15">Dynein heavy chain 7, axonemal</fullName>
    </submittedName>
</protein>
<gene>
    <name evidence="15" type="primary">DNAH7</name>
    <name evidence="15" type="ORF">Anas_01840</name>
</gene>
<keyword evidence="12" id="KW-0966">Cell projection</keyword>
<evidence type="ECO:0000256" key="1">
    <source>
        <dbReference type="ARBA" id="ARBA00004430"/>
    </source>
</evidence>
<feature type="domain" description="AAA+ ATPase" evidence="14">
    <location>
        <begin position="1661"/>
        <end position="1815"/>
    </location>
</feature>
<feature type="compositionally biased region" description="Polar residues" evidence="13">
    <location>
        <begin position="245"/>
        <end position="255"/>
    </location>
</feature>
<comment type="similarity">
    <text evidence="2">Belongs to the dynein heavy chain family.</text>
</comment>
<dbReference type="InterPro" id="IPR041466">
    <property type="entry name" value="Dynein_AAA5_ext"/>
</dbReference>
<dbReference type="GO" id="GO:0051959">
    <property type="term" value="F:dynein light intermediate chain binding"/>
    <property type="evidence" value="ECO:0007669"/>
    <property type="project" value="InterPro"/>
</dbReference>
<evidence type="ECO:0000256" key="8">
    <source>
        <dbReference type="ARBA" id="ARBA00023054"/>
    </source>
</evidence>
<evidence type="ECO:0000256" key="12">
    <source>
        <dbReference type="ARBA" id="ARBA00023273"/>
    </source>
</evidence>
<feature type="region of interest" description="Disordered" evidence="13">
    <location>
        <begin position="130"/>
        <end position="165"/>
    </location>
</feature>
<feature type="compositionally biased region" description="Low complexity" evidence="13">
    <location>
        <begin position="132"/>
        <end position="142"/>
    </location>
</feature>
<dbReference type="Pfam" id="PF12775">
    <property type="entry name" value="AAA_7"/>
    <property type="match status" value="1"/>
</dbReference>
<keyword evidence="3" id="KW-0963">Cytoplasm</keyword>
<evidence type="ECO:0000256" key="10">
    <source>
        <dbReference type="ARBA" id="ARBA00023175"/>
    </source>
</evidence>